<evidence type="ECO:0000256" key="1">
    <source>
        <dbReference type="SAM" id="Phobius"/>
    </source>
</evidence>
<keyword evidence="1" id="KW-1133">Transmembrane helix</keyword>
<organism evidence="2 3">
    <name type="scientific">Gelidibacter sediminis</name>
    <dbReference type="NCBI Taxonomy" id="1608710"/>
    <lineage>
        <taxon>Bacteria</taxon>
        <taxon>Pseudomonadati</taxon>
        <taxon>Bacteroidota</taxon>
        <taxon>Flavobacteriia</taxon>
        <taxon>Flavobacteriales</taxon>
        <taxon>Flavobacteriaceae</taxon>
        <taxon>Gelidibacter</taxon>
    </lineage>
</organism>
<comment type="caution">
    <text evidence="2">The sequence shown here is derived from an EMBL/GenBank/DDBJ whole genome shotgun (WGS) entry which is preliminary data.</text>
</comment>
<name>A0A4R7Q9E2_9FLAO</name>
<dbReference type="RefSeq" id="WP_133756947.1">
    <property type="nucleotide sequence ID" value="NZ_SOBW01000007.1"/>
</dbReference>
<proteinExistence type="predicted"/>
<evidence type="ECO:0000313" key="3">
    <source>
        <dbReference type="Proteomes" id="UP000294689"/>
    </source>
</evidence>
<feature type="transmembrane region" description="Helical" evidence="1">
    <location>
        <begin position="12"/>
        <end position="30"/>
    </location>
</feature>
<sequence length="173" mass="20113">MKELNFYSKKSSSFLLLVISSLIVIAGIFLEDKLINFQEKPFKTVLLILSFLLFAFGIILSILLLTRTKPLLTITNNQIIIHSVLTSSKTVEIKNVKSFFIVNTYNRGIATNRQIFIELYKPTENYTNMWLHKFIRRISKPLANSQYAIQTDFINIKQQELLEILNKRIKNVV</sequence>
<reference evidence="2 3" key="1">
    <citation type="submission" date="2019-03" db="EMBL/GenBank/DDBJ databases">
        <title>Genomic Encyclopedia of Archaeal and Bacterial Type Strains, Phase II (KMG-II): from individual species to whole genera.</title>
        <authorList>
            <person name="Goeker M."/>
        </authorList>
    </citation>
    <scope>NUCLEOTIDE SEQUENCE [LARGE SCALE GENOMIC DNA]</scope>
    <source>
        <strain evidence="2 3">DSM 28135</strain>
    </source>
</reference>
<protein>
    <recommendedName>
        <fullName evidence="4">PH (Pleckstrin Homology) domain-containing protein</fullName>
    </recommendedName>
</protein>
<dbReference type="NCBIfam" id="NF041635">
    <property type="entry name" value="STM3941_fam"/>
    <property type="match status" value="1"/>
</dbReference>
<dbReference type="InterPro" id="IPR048136">
    <property type="entry name" value="STM3941-like"/>
</dbReference>
<evidence type="ECO:0008006" key="4">
    <source>
        <dbReference type="Google" id="ProtNLM"/>
    </source>
</evidence>
<dbReference type="Proteomes" id="UP000294689">
    <property type="component" value="Unassembled WGS sequence"/>
</dbReference>
<keyword evidence="3" id="KW-1185">Reference proteome</keyword>
<dbReference type="OrthoDB" id="1250444at2"/>
<gene>
    <name evidence="2" type="ORF">BXY82_0903</name>
</gene>
<evidence type="ECO:0000313" key="2">
    <source>
        <dbReference type="EMBL" id="TDU43491.1"/>
    </source>
</evidence>
<accession>A0A4R7Q9E2</accession>
<dbReference type="EMBL" id="SOBW01000007">
    <property type="protein sequence ID" value="TDU43491.1"/>
    <property type="molecule type" value="Genomic_DNA"/>
</dbReference>
<keyword evidence="1" id="KW-0472">Membrane</keyword>
<keyword evidence="1" id="KW-0812">Transmembrane</keyword>
<dbReference type="AlphaFoldDB" id="A0A4R7Q9E2"/>
<feature type="transmembrane region" description="Helical" evidence="1">
    <location>
        <begin position="42"/>
        <end position="65"/>
    </location>
</feature>